<evidence type="ECO:0008006" key="3">
    <source>
        <dbReference type="Google" id="ProtNLM"/>
    </source>
</evidence>
<protein>
    <recommendedName>
        <fullName evidence="3">LysR substrate-binding domain-containing protein</fullName>
    </recommendedName>
</protein>
<dbReference type="EMBL" id="JAVDSC010000002">
    <property type="protein sequence ID" value="MDR6628816.1"/>
    <property type="molecule type" value="Genomic_DNA"/>
</dbReference>
<reference evidence="1" key="1">
    <citation type="submission" date="2023-07" db="EMBL/GenBank/DDBJ databases">
        <title>Sorghum-associated microbial communities from plants grown in Nebraska, USA.</title>
        <authorList>
            <person name="Schachtman D."/>
        </authorList>
    </citation>
    <scope>NUCLEOTIDE SEQUENCE</scope>
    <source>
        <strain evidence="1">BE44</strain>
    </source>
</reference>
<accession>A0AAW8LGG3</accession>
<dbReference type="Proteomes" id="UP001262767">
    <property type="component" value="Unassembled WGS sequence"/>
</dbReference>
<dbReference type="AlphaFoldDB" id="A0AAW8LGG3"/>
<name>A0AAW8LGG3_ACILW</name>
<comment type="caution">
    <text evidence="1">The sequence shown here is derived from an EMBL/GenBank/DDBJ whole genome shotgun (WGS) entry which is preliminary data.</text>
</comment>
<proteinExistence type="predicted"/>
<organism evidence="1 2">
    <name type="scientific">Acinetobacter lwoffii</name>
    <dbReference type="NCBI Taxonomy" id="28090"/>
    <lineage>
        <taxon>Bacteria</taxon>
        <taxon>Pseudomonadati</taxon>
        <taxon>Pseudomonadota</taxon>
        <taxon>Gammaproteobacteria</taxon>
        <taxon>Moraxellales</taxon>
        <taxon>Moraxellaceae</taxon>
        <taxon>Acinetobacter</taxon>
    </lineage>
</organism>
<sequence length="61" mass="7000">MGWSLVPAYVIPLLGDNIVVKKTLEPLPMIGLYANYRKDQKHVVIDLILKVLKEKFCVDLF</sequence>
<evidence type="ECO:0000313" key="2">
    <source>
        <dbReference type="Proteomes" id="UP001262767"/>
    </source>
</evidence>
<gene>
    <name evidence="1" type="ORF">J2X86_000827</name>
</gene>
<evidence type="ECO:0000313" key="1">
    <source>
        <dbReference type="EMBL" id="MDR6628816.1"/>
    </source>
</evidence>